<organism evidence="2 3">
    <name type="scientific">Eumeta variegata</name>
    <name type="common">Bagworm moth</name>
    <name type="synonym">Eumeta japonica</name>
    <dbReference type="NCBI Taxonomy" id="151549"/>
    <lineage>
        <taxon>Eukaryota</taxon>
        <taxon>Metazoa</taxon>
        <taxon>Ecdysozoa</taxon>
        <taxon>Arthropoda</taxon>
        <taxon>Hexapoda</taxon>
        <taxon>Insecta</taxon>
        <taxon>Pterygota</taxon>
        <taxon>Neoptera</taxon>
        <taxon>Endopterygota</taxon>
        <taxon>Lepidoptera</taxon>
        <taxon>Glossata</taxon>
        <taxon>Ditrysia</taxon>
        <taxon>Tineoidea</taxon>
        <taxon>Psychidae</taxon>
        <taxon>Oiketicinae</taxon>
        <taxon>Eumeta</taxon>
    </lineage>
</organism>
<name>A0A4C1U404_EUMVA</name>
<reference evidence="2 3" key="1">
    <citation type="journal article" date="2019" name="Commun. Biol.">
        <title>The bagworm genome reveals a unique fibroin gene that provides high tensile strength.</title>
        <authorList>
            <person name="Kono N."/>
            <person name="Nakamura H."/>
            <person name="Ohtoshi R."/>
            <person name="Tomita M."/>
            <person name="Numata K."/>
            <person name="Arakawa K."/>
        </authorList>
    </citation>
    <scope>NUCLEOTIDE SEQUENCE [LARGE SCALE GENOMIC DNA]</scope>
</reference>
<proteinExistence type="predicted"/>
<protein>
    <submittedName>
        <fullName evidence="2">Uncharacterized protein</fullName>
    </submittedName>
</protein>
<gene>
    <name evidence="2" type="ORF">EVAR_9561_1</name>
</gene>
<accession>A0A4C1U404</accession>
<evidence type="ECO:0000256" key="1">
    <source>
        <dbReference type="SAM" id="MobiDB-lite"/>
    </source>
</evidence>
<comment type="caution">
    <text evidence="2">The sequence shown here is derived from an EMBL/GenBank/DDBJ whole genome shotgun (WGS) entry which is preliminary data.</text>
</comment>
<dbReference type="Proteomes" id="UP000299102">
    <property type="component" value="Unassembled WGS sequence"/>
</dbReference>
<evidence type="ECO:0000313" key="2">
    <source>
        <dbReference type="EMBL" id="GBP20988.1"/>
    </source>
</evidence>
<feature type="region of interest" description="Disordered" evidence="1">
    <location>
        <begin position="1"/>
        <end position="21"/>
    </location>
</feature>
<keyword evidence="3" id="KW-1185">Reference proteome</keyword>
<dbReference type="EMBL" id="BGZK01000124">
    <property type="protein sequence ID" value="GBP20988.1"/>
    <property type="molecule type" value="Genomic_DNA"/>
</dbReference>
<sequence length="132" mass="14939">MPARPVQSPITQPPVNHEEESGGLYYRFAPKVRPNLSCGMRQRRSAACARRAGAANWSDNGRVDGTTARLRTIPQPRDLGDQNVLRDKEYFGLTALNKKSCPKMLYGHDRVEMTITGTVLTMREFLMLKLYK</sequence>
<evidence type="ECO:0000313" key="3">
    <source>
        <dbReference type="Proteomes" id="UP000299102"/>
    </source>
</evidence>
<dbReference type="AlphaFoldDB" id="A0A4C1U404"/>